<evidence type="ECO:0000256" key="1">
    <source>
        <dbReference type="SAM" id="Phobius"/>
    </source>
</evidence>
<keyword evidence="3" id="KW-1185">Reference proteome</keyword>
<name>A0A0A2MSY5_9FLAO</name>
<reference evidence="3" key="1">
    <citation type="submission" date="2013-09" db="EMBL/GenBank/DDBJ databases">
        <authorList>
            <person name="Zeng Z."/>
            <person name="Chen C."/>
        </authorList>
    </citation>
    <scope>NUCLEOTIDE SEQUENCE [LARGE SCALE GENOMIC DNA]</scope>
    <source>
        <strain evidence="3">DK69</strain>
    </source>
</reference>
<dbReference type="InterPro" id="IPR010718">
    <property type="entry name" value="DUF1294"/>
</dbReference>
<evidence type="ECO:0000313" key="3">
    <source>
        <dbReference type="Proteomes" id="UP000030149"/>
    </source>
</evidence>
<evidence type="ECO:0000313" key="2">
    <source>
        <dbReference type="EMBL" id="KGO95464.1"/>
    </source>
</evidence>
<feature type="transmembrane region" description="Helical" evidence="1">
    <location>
        <begin position="37"/>
        <end position="59"/>
    </location>
</feature>
<dbReference type="EMBL" id="JRLZ01000010">
    <property type="protein sequence ID" value="KGO95464.1"/>
    <property type="molecule type" value="Genomic_DNA"/>
</dbReference>
<dbReference type="OrthoDB" id="1080927at2"/>
<feature type="transmembrane region" description="Helical" evidence="1">
    <location>
        <begin position="6"/>
        <end position="25"/>
    </location>
</feature>
<dbReference type="eggNOG" id="COG3326">
    <property type="taxonomic scope" value="Bacteria"/>
</dbReference>
<dbReference type="Proteomes" id="UP000030149">
    <property type="component" value="Unassembled WGS sequence"/>
</dbReference>
<dbReference type="PATRIC" id="fig|1107311.5.peg.875"/>
<keyword evidence="1" id="KW-0472">Membrane</keyword>
<organism evidence="2 3">
    <name type="scientific">Flavobacterium enshiense DK69</name>
    <dbReference type="NCBI Taxonomy" id="1107311"/>
    <lineage>
        <taxon>Bacteria</taxon>
        <taxon>Pseudomonadati</taxon>
        <taxon>Bacteroidota</taxon>
        <taxon>Flavobacteriia</taxon>
        <taxon>Flavobacteriales</taxon>
        <taxon>Flavobacteriaceae</taxon>
        <taxon>Flavobacterium</taxon>
    </lineage>
</organism>
<comment type="caution">
    <text evidence="2">The sequence shown here is derived from an EMBL/GenBank/DDBJ whole genome shotgun (WGS) entry which is preliminary data.</text>
</comment>
<evidence type="ECO:0008006" key="4">
    <source>
        <dbReference type="Google" id="ProtNLM"/>
    </source>
</evidence>
<dbReference type="Pfam" id="PF06961">
    <property type="entry name" value="DUF1294"/>
    <property type="match status" value="1"/>
</dbReference>
<accession>A0A0A2MSY5</accession>
<dbReference type="AlphaFoldDB" id="A0A0A2MSY5"/>
<dbReference type="RefSeq" id="WP_035630672.1">
    <property type="nucleotide sequence ID" value="NZ_AVCS01000006.1"/>
</dbReference>
<keyword evidence="1" id="KW-1133">Transmembrane helix</keyword>
<reference evidence="2 3" key="2">
    <citation type="journal article" date="2015" name="Stand. Genomic Sci.">
        <title>High quality draft genomic sequence of Flavobacterium enshiense DK69(T) and comparison among Flavobacterium genomes.</title>
        <authorList>
            <person name="Zeng Z."/>
            <person name="Chen C."/>
            <person name="Du H."/>
            <person name="Wang G."/>
            <person name="Li M."/>
        </authorList>
    </citation>
    <scope>NUCLEOTIDE SEQUENCE [LARGE SCALE GENOMIC DNA]</scope>
    <source>
        <strain evidence="2 3">DK69</strain>
    </source>
</reference>
<sequence length="88" mass="10115">MPPLFIYLSAINGFAFLLYGIDKWLAVNQKSRIPERFLLAFAFMGGSIGALSGMVLYRHKISKLSFLWKFFVILIFQALLVYHVLTKI</sequence>
<gene>
    <name evidence="2" type="ORF">Q767_11735</name>
</gene>
<protein>
    <recommendedName>
        <fullName evidence="4">DUF1294 domain-containing protein</fullName>
    </recommendedName>
</protein>
<feature type="transmembrane region" description="Helical" evidence="1">
    <location>
        <begin position="65"/>
        <end position="85"/>
    </location>
</feature>
<proteinExistence type="predicted"/>
<keyword evidence="1" id="KW-0812">Transmembrane</keyword>